<accession>A0A4S4EER9</accession>
<keyword evidence="1" id="KW-0812">Transmembrane</keyword>
<reference evidence="2 3" key="1">
    <citation type="journal article" date="2018" name="Proc. Natl. Acad. Sci. U.S.A.">
        <title>Draft genome sequence of Camellia sinensis var. sinensis provides insights into the evolution of the tea genome and tea quality.</title>
        <authorList>
            <person name="Wei C."/>
            <person name="Yang H."/>
            <person name="Wang S."/>
            <person name="Zhao J."/>
            <person name="Liu C."/>
            <person name="Gao L."/>
            <person name="Xia E."/>
            <person name="Lu Y."/>
            <person name="Tai Y."/>
            <person name="She G."/>
            <person name="Sun J."/>
            <person name="Cao H."/>
            <person name="Tong W."/>
            <person name="Gao Q."/>
            <person name="Li Y."/>
            <person name="Deng W."/>
            <person name="Jiang X."/>
            <person name="Wang W."/>
            <person name="Chen Q."/>
            <person name="Zhang S."/>
            <person name="Li H."/>
            <person name="Wu J."/>
            <person name="Wang P."/>
            <person name="Li P."/>
            <person name="Shi C."/>
            <person name="Zheng F."/>
            <person name="Jian J."/>
            <person name="Huang B."/>
            <person name="Shan D."/>
            <person name="Shi M."/>
            <person name="Fang C."/>
            <person name="Yue Y."/>
            <person name="Li F."/>
            <person name="Li D."/>
            <person name="Wei S."/>
            <person name="Han B."/>
            <person name="Jiang C."/>
            <person name="Yin Y."/>
            <person name="Xia T."/>
            <person name="Zhang Z."/>
            <person name="Bennetzen J.L."/>
            <person name="Zhao S."/>
            <person name="Wan X."/>
        </authorList>
    </citation>
    <scope>NUCLEOTIDE SEQUENCE [LARGE SCALE GENOMIC DNA]</scope>
    <source>
        <strain evidence="3">cv. Shuchazao</strain>
        <tissue evidence="2">Leaf</tissue>
    </source>
</reference>
<proteinExistence type="predicted"/>
<gene>
    <name evidence="2" type="ORF">TEA_016916</name>
</gene>
<keyword evidence="1" id="KW-1133">Transmembrane helix</keyword>
<dbReference type="EMBL" id="SDRB02005055">
    <property type="protein sequence ID" value="THG14879.1"/>
    <property type="molecule type" value="Genomic_DNA"/>
</dbReference>
<feature type="transmembrane region" description="Helical" evidence="1">
    <location>
        <begin position="20"/>
        <end position="44"/>
    </location>
</feature>
<organism evidence="2 3">
    <name type="scientific">Camellia sinensis var. sinensis</name>
    <name type="common">China tea</name>
    <dbReference type="NCBI Taxonomy" id="542762"/>
    <lineage>
        <taxon>Eukaryota</taxon>
        <taxon>Viridiplantae</taxon>
        <taxon>Streptophyta</taxon>
        <taxon>Embryophyta</taxon>
        <taxon>Tracheophyta</taxon>
        <taxon>Spermatophyta</taxon>
        <taxon>Magnoliopsida</taxon>
        <taxon>eudicotyledons</taxon>
        <taxon>Gunneridae</taxon>
        <taxon>Pentapetalae</taxon>
        <taxon>asterids</taxon>
        <taxon>Ericales</taxon>
        <taxon>Theaceae</taxon>
        <taxon>Camellia</taxon>
    </lineage>
</organism>
<evidence type="ECO:0000256" key="1">
    <source>
        <dbReference type="SAM" id="Phobius"/>
    </source>
</evidence>
<dbReference type="AlphaFoldDB" id="A0A4S4EER9"/>
<evidence type="ECO:0000313" key="3">
    <source>
        <dbReference type="Proteomes" id="UP000306102"/>
    </source>
</evidence>
<dbReference type="Proteomes" id="UP000306102">
    <property type="component" value="Unassembled WGS sequence"/>
</dbReference>
<evidence type="ECO:0000313" key="2">
    <source>
        <dbReference type="EMBL" id="THG14879.1"/>
    </source>
</evidence>
<evidence type="ECO:0008006" key="4">
    <source>
        <dbReference type="Google" id="ProtNLM"/>
    </source>
</evidence>
<dbReference type="PANTHER" id="PTHR34291:SF1">
    <property type="entry name" value="HYDROXYPROLINE-RICH GLYCOPROTEIN FAMILY PROTEIN"/>
    <property type="match status" value="1"/>
</dbReference>
<comment type="caution">
    <text evidence="2">The sequence shown here is derived from an EMBL/GenBank/DDBJ whole genome shotgun (WGS) entry which is preliminary data.</text>
</comment>
<keyword evidence="3" id="KW-1185">Reference proteome</keyword>
<protein>
    <recommendedName>
        <fullName evidence="4">Hydroxyproline-rich glycoprotein family protein</fullName>
    </recommendedName>
</protein>
<name>A0A4S4EER9_CAMSN</name>
<keyword evidence="1" id="KW-0472">Membrane</keyword>
<dbReference type="InterPro" id="IPR037699">
    <property type="entry name" value="At5g65660-like"/>
</dbReference>
<sequence>MESPYYAPPRMDGSRPSLGFPLGTALLLIVIFSLCGFFSCCYHWDKLQSLRRSFSADTDLEADNGDGSPSKPTTACTVIFLIFFFIDGRSKQDQNQSLPVLMPGDRMPKFIALPCPCEPPRAGKIVLELQKPPKPPPRIAVPLY</sequence>
<dbReference type="PANTHER" id="PTHR34291">
    <property type="entry name" value="HYDROXYPROLINE-RICH GLYCOPROTEIN FAMILY PROTEIN"/>
    <property type="match status" value="1"/>
</dbReference>